<dbReference type="EMBL" id="FNAV01000042">
    <property type="protein sequence ID" value="SDF65309.1"/>
    <property type="molecule type" value="Genomic_DNA"/>
</dbReference>
<dbReference type="SUPFAM" id="SSF52266">
    <property type="entry name" value="SGNH hydrolase"/>
    <property type="match status" value="1"/>
</dbReference>
<evidence type="ECO:0000313" key="1">
    <source>
        <dbReference type="EMBL" id="SDF65309.1"/>
    </source>
</evidence>
<sequence length="240" mass="25961">MSQLTITGNSHTIALNQGLGQVPEAAGVTVFGLGAGVYETEAFSATEAGRVVLTQPVYAENLVRFTGQDHIAPDRLWGICMGTHNPRLYGDRIWTGAAAPSALAGDGQRPVSSGLIDRMADEDQRHIRAFLTQLKEAGIRFFVISAPPVRADHQNIVRGADPEVLLEIDRRSRARFRGFLDGLGVDFVDFPPETADAQGLLRPEYAAGLLKNGKRDPHHGNAEYGALMLRRILAEVGQPA</sequence>
<dbReference type="OrthoDB" id="7851395at2"/>
<protein>
    <recommendedName>
        <fullName evidence="3">GDSL-like Lipase/Acylhydrolase family protein</fullName>
    </recommendedName>
</protein>
<evidence type="ECO:0000313" key="2">
    <source>
        <dbReference type="Proteomes" id="UP000198994"/>
    </source>
</evidence>
<organism evidence="1 2">
    <name type="scientific">Salipiger thiooxidans</name>
    <dbReference type="NCBI Taxonomy" id="282683"/>
    <lineage>
        <taxon>Bacteria</taxon>
        <taxon>Pseudomonadati</taxon>
        <taxon>Pseudomonadota</taxon>
        <taxon>Alphaproteobacteria</taxon>
        <taxon>Rhodobacterales</taxon>
        <taxon>Roseobacteraceae</taxon>
        <taxon>Salipiger</taxon>
    </lineage>
</organism>
<keyword evidence="2" id="KW-1185">Reference proteome</keyword>
<dbReference type="Proteomes" id="UP000198994">
    <property type="component" value="Unassembled WGS sequence"/>
</dbReference>
<name>A0A1G7MW09_9RHOB</name>
<dbReference type="AlphaFoldDB" id="A0A1G7MW09"/>
<evidence type="ECO:0008006" key="3">
    <source>
        <dbReference type="Google" id="ProtNLM"/>
    </source>
</evidence>
<reference evidence="2" key="1">
    <citation type="submission" date="2016-10" db="EMBL/GenBank/DDBJ databases">
        <authorList>
            <person name="Varghese N."/>
            <person name="Submissions S."/>
        </authorList>
    </citation>
    <scope>NUCLEOTIDE SEQUENCE [LARGE SCALE GENOMIC DNA]</scope>
    <source>
        <strain evidence="2">DSM 10146</strain>
    </source>
</reference>
<dbReference type="RefSeq" id="WP_089964208.1">
    <property type="nucleotide sequence ID" value="NZ_FNAV01000042.1"/>
</dbReference>
<gene>
    <name evidence="1" type="ORF">SAMN04488105_1427</name>
</gene>
<accession>A0A1G7MW09</accession>
<proteinExistence type="predicted"/>
<dbReference type="STRING" id="282683.SAMN04488105_1427"/>